<dbReference type="Pfam" id="PF09661">
    <property type="entry name" value="DUF2398"/>
    <property type="match status" value="1"/>
</dbReference>
<comment type="caution">
    <text evidence="2">The sequence shown here is derived from an EMBL/GenBank/DDBJ whole genome shotgun (WGS) entry which is preliminary data.</text>
</comment>
<evidence type="ECO:0000313" key="3">
    <source>
        <dbReference type="Proteomes" id="UP000189177"/>
    </source>
</evidence>
<reference evidence="2 3" key="1">
    <citation type="submission" date="2017-02" db="EMBL/GenBank/DDBJ databases">
        <title>Genomic diversity within the haloalkaliphilic genus Thioalkalivibrio.</title>
        <authorList>
            <person name="Ahn A.-C."/>
            <person name="Meier-Kolthoff J."/>
            <person name="Overmars L."/>
            <person name="Richter M."/>
            <person name="Woyke T."/>
            <person name="Sorokin D.Y."/>
            <person name="Muyzer G."/>
        </authorList>
    </citation>
    <scope>NUCLEOTIDE SEQUENCE [LARGE SCALE GENOMIC DNA]</scope>
    <source>
        <strain evidence="2 3">HL17</strain>
    </source>
</reference>
<dbReference type="STRING" id="252474.B1A74_11170"/>
<name>A0A1V2ZWI0_9GAMM</name>
<dbReference type="AlphaFoldDB" id="A0A1V2ZWI0"/>
<dbReference type="InterPro" id="IPR013494">
    <property type="entry name" value="CHP02678"/>
</dbReference>
<feature type="region of interest" description="Disordered" evidence="1">
    <location>
        <begin position="398"/>
        <end position="417"/>
    </location>
</feature>
<dbReference type="NCBIfam" id="TIGR02678">
    <property type="entry name" value="TIGR02678 family protein"/>
    <property type="match status" value="1"/>
</dbReference>
<protein>
    <submittedName>
        <fullName evidence="2">TIGR02678 family protein</fullName>
    </submittedName>
</protein>
<dbReference type="EMBL" id="MUZR01000050">
    <property type="protein sequence ID" value="OOC09439.1"/>
    <property type="molecule type" value="Genomic_DNA"/>
</dbReference>
<keyword evidence="3" id="KW-1185">Reference proteome</keyword>
<accession>A0A1V2ZWI0</accession>
<dbReference type="OrthoDB" id="188354at2"/>
<proteinExistence type="predicted"/>
<sequence>MADDATLTDVLERNRADERQRALRALLLNPLMDARHPAFVLVRRHQTELRDWLAANTGWQLQVESEFARLHKRPADFGDPTRPATTGSGAQRAPFHRRRYALLCLALANLERGDNQVTLGRLGEALIQEAADPALEAAGLDFGLEGRDERRDLVATVRLLLELGVLSRVAGNEDDFVRRGRDGDVLYDIHRRVLAALLVTLRGPSLVVLDGDPGDFEARLRAIVEPFVPDNHEARNRALRQDLTARLLDDPVVYWDDLDDAARQYLAGQRGAITRRIQEATGLVAEVRAEGIAMVDPQQSLTDRQIPSEGTEGHATLLIAAYLAGLGEVPVTLEHLAERIAEWRESYRGYWRRNALEPGAERPLARQAVEQLRGLRLIRIDDQGRVSARPALARFAVDEPRTPEGAQAELVPGEADA</sequence>
<evidence type="ECO:0000256" key="1">
    <source>
        <dbReference type="SAM" id="MobiDB-lite"/>
    </source>
</evidence>
<organism evidence="2 3">
    <name type="scientific">Thioalkalivibrio halophilus</name>
    <dbReference type="NCBI Taxonomy" id="252474"/>
    <lineage>
        <taxon>Bacteria</taxon>
        <taxon>Pseudomonadati</taxon>
        <taxon>Pseudomonadota</taxon>
        <taxon>Gammaproteobacteria</taxon>
        <taxon>Chromatiales</taxon>
        <taxon>Ectothiorhodospiraceae</taxon>
        <taxon>Thioalkalivibrio</taxon>
    </lineage>
</organism>
<dbReference type="RefSeq" id="WP_077244694.1">
    <property type="nucleotide sequence ID" value="NZ_MUZR01000050.1"/>
</dbReference>
<dbReference type="Proteomes" id="UP000189177">
    <property type="component" value="Unassembled WGS sequence"/>
</dbReference>
<evidence type="ECO:0000313" key="2">
    <source>
        <dbReference type="EMBL" id="OOC09439.1"/>
    </source>
</evidence>
<gene>
    <name evidence="2" type="ORF">B1A74_11170</name>
</gene>